<dbReference type="AlphaFoldDB" id="A0A1F4VG81"/>
<comment type="caution">
    <text evidence="2">The sequence shown here is derived from an EMBL/GenBank/DDBJ whole genome shotgun (WGS) entry which is preliminary data.</text>
</comment>
<sequence>MLNTEALLPEDLKQKIEGSTVSDRREVFRGVREELYKRAFEFGEGLYDSFLENPDIDYINALQAVSGETKLSERQRRLYSDIVRLAYEDFRHVSIARELLEKKKSTLGKEALEQGLVSEEASNNEVLGIIIYYGITGLWPKGKVILVDDNKLAVEIIVMDRVDRAGIYNPKDIQESEKEGEGMVAVKDPFGGLFRKDATAFGLRFPLVVVSGEGEYKQLVEKHERRHHINEIVTEALSMMPVYAEPLSKRLNDTYERLREIEGVLSKGEVDMDQAKVQYEEALRGFMPTAFDYAKDELLAGYAETGDILKQVGDMLEDKTQNPNAYYDYFDYLYRHSDSSKYFFEKLPQELKDVLANVKTEYTERMAHQAEEALSAFYMIRDFGSEDDELALEGLLQTTPLLRWESEIKKVYGSKIEAYKEFRGFEKRICSNNYFNRLSREEPSEENEAALEQQYSIISRFGSLEARMKREMKHGSNLESAMAKERSRFESLEEDANKLIREASS</sequence>
<dbReference type="EMBL" id="MEVN01000043">
    <property type="protein sequence ID" value="OGC56227.1"/>
    <property type="molecule type" value="Genomic_DNA"/>
</dbReference>
<accession>A0A1F4VG81</accession>
<feature type="region of interest" description="Disordered" evidence="1">
    <location>
        <begin position="472"/>
        <end position="491"/>
    </location>
</feature>
<gene>
    <name evidence="2" type="ORF">A3H26_03760</name>
</gene>
<reference evidence="2 3" key="1">
    <citation type="journal article" date="2016" name="Nat. Commun.">
        <title>Thousands of microbial genomes shed light on interconnected biogeochemical processes in an aquifer system.</title>
        <authorList>
            <person name="Anantharaman K."/>
            <person name="Brown C.T."/>
            <person name="Hug L.A."/>
            <person name="Sharon I."/>
            <person name="Castelle C.J."/>
            <person name="Probst A.J."/>
            <person name="Thomas B.C."/>
            <person name="Singh A."/>
            <person name="Wilkins M.J."/>
            <person name="Karaoz U."/>
            <person name="Brodie E.L."/>
            <person name="Williams K.H."/>
            <person name="Hubbard S.S."/>
            <person name="Banfield J.F."/>
        </authorList>
    </citation>
    <scope>NUCLEOTIDE SEQUENCE [LARGE SCALE GENOMIC DNA]</scope>
</reference>
<evidence type="ECO:0000313" key="3">
    <source>
        <dbReference type="Proteomes" id="UP000177763"/>
    </source>
</evidence>
<dbReference type="Proteomes" id="UP000177763">
    <property type="component" value="Unassembled WGS sequence"/>
</dbReference>
<protein>
    <submittedName>
        <fullName evidence="2">Uncharacterized protein</fullName>
    </submittedName>
</protein>
<organism evidence="2 3">
    <name type="scientific">candidate division WWE3 bacterium RIFCSPLOWO2_12_FULL_36_10</name>
    <dbReference type="NCBI Taxonomy" id="1802630"/>
    <lineage>
        <taxon>Bacteria</taxon>
        <taxon>Katanobacteria</taxon>
    </lineage>
</organism>
<evidence type="ECO:0000313" key="2">
    <source>
        <dbReference type="EMBL" id="OGC56227.1"/>
    </source>
</evidence>
<evidence type="ECO:0000256" key="1">
    <source>
        <dbReference type="SAM" id="MobiDB-lite"/>
    </source>
</evidence>
<proteinExistence type="predicted"/>
<dbReference type="STRING" id="1802630.A3H26_03760"/>
<name>A0A1F4VG81_UNCKA</name>